<evidence type="ECO:0000313" key="10">
    <source>
        <dbReference type="Proteomes" id="UP001457282"/>
    </source>
</evidence>
<gene>
    <name evidence="9" type="ORF">M0R45_019353</name>
</gene>
<organism evidence="9 10">
    <name type="scientific">Rubus argutus</name>
    <name type="common">Southern blackberry</name>
    <dbReference type="NCBI Taxonomy" id="59490"/>
    <lineage>
        <taxon>Eukaryota</taxon>
        <taxon>Viridiplantae</taxon>
        <taxon>Streptophyta</taxon>
        <taxon>Embryophyta</taxon>
        <taxon>Tracheophyta</taxon>
        <taxon>Spermatophyta</taxon>
        <taxon>Magnoliopsida</taxon>
        <taxon>eudicotyledons</taxon>
        <taxon>Gunneridae</taxon>
        <taxon>Pentapetalae</taxon>
        <taxon>rosids</taxon>
        <taxon>fabids</taxon>
        <taxon>Rosales</taxon>
        <taxon>Rosaceae</taxon>
        <taxon>Rosoideae</taxon>
        <taxon>Rosoideae incertae sedis</taxon>
        <taxon>Rubus</taxon>
    </lineage>
</organism>
<dbReference type="GO" id="GO:0005506">
    <property type="term" value="F:iron ion binding"/>
    <property type="evidence" value="ECO:0007669"/>
    <property type="project" value="InterPro"/>
</dbReference>
<evidence type="ECO:0000313" key="9">
    <source>
        <dbReference type="EMBL" id="KAK9932103.1"/>
    </source>
</evidence>
<dbReference type="GO" id="GO:0016705">
    <property type="term" value="F:oxidoreductase activity, acting on paired donors, with incorporation or reduction of molecular oxygen"/>
    <property type="evidence" value="ECO:0007669"/>
    <property type="project" value="InterPro"/>
</dbReference>
<protein>
    <submittedName>
        <fullName evidence="9">Uncharacterized protein</fullName>
    </submittedName>
</protein>
<evidence type="ECO:0000256" key="1">
    <source>
        <dbReference type="ARBA" id="ARBA00001971"/>
    </source>
</evidence>
<name>A0AAW1X6Y0_RUBAR</name>
<dbReference type="AlphaFoldDB" id="A0AAW1X6Y0"/>
<dbReference type="GO" id="GO:0020037">
    <property type="term" value="F:heme binding"/>
    <property type="evidence" value="ECO:0007669"/>
    <property type="project" value="InterPro"/>
</dbReference>
<evidence type="ECO:0000256" key="8">
    <source>
        <dbReference type="SAM" id="SignalP"/>
    </source>
</evidence>
<evidence type="ECO:0000256" key="2">
    <source>
        <dbReference type="ARBA" id="ARBA00010617"/>
    </source>
</evidence>
<evidence type="ECO:0000256" key="5">
    <source>
        <dbReference type="ARBA" id="ARBA00023002"/>
    </source>
</evidence>
<feature type="chain" id="PRO_5043755105" evidence="8">
    <location>
        <begin position="20"/>
        <end position="213"/>
    </location>
</feature>
<sequence length="213" mass="24108">MELASWPLLALVCLATTLALLFFPQSRSRKPKSPPGPKPWPIIGNLNLMGPIPHQTLHKLSQTYGPIMQLKFGSHPVVIASSAEIALPFLKTHDHVFASRPQTAAGKYLTYNYLVVTWAPYGDYWRQGSKIFITELFSSKRLESFEYIRIEEIHAFLSRLCAMSGKPVMLKEHISWLTLSTVSRIVLGKEYFSQSDIQTSVVTLKGFQDMLIR</sequence>
<keyword evidence="5" id="KW-0560">Oxidoreductase</keyword>
<dbReference type="PANTHER" id="PTHR47944:SF5">
    <property type="entry name" value="CYTOCHROME P450 71A1-LIKE"/>
    <property type="match status" value="1"/>
</dbReference>
<evidence type="ECO:0000256" key="6">
    <source>
        <dbReference type="ARBA" id="ARBA00023004"/>
    </source>
</evidence>
<dbReference type="EMBL" id="JBEDUW010000004">
    <property type="protein sequence ID" value="KAK9932103.1"/>
    <property type="molecule type" value="Genomic_DNA"/>
</dbReference>
<keyword evidence="3" id="KW-0349">Heme</keyword>
<keyword evidence="6" id="KW-0408">Iron</keyword>
<dbReference type="InterPro" id="IPR001128">
    <property type="entry name" value="Cyt_P450"/>
</dbReference>
<comment type="caution">
    <text evidence="9">The sequence shown here is derived from an EMBL/GenBank/DDBJ whole genome shotgun (WGS) entry which is preliminary data.</text>
</comment>
<keyword evidence="4" id="KW-0479">Metal-binding</keyword>
<dbReference type="Proteomes" id="UP001457282">
    <property type="component" value="Unassembled WGS sequence"/>
</dbReference>
<evidence type="ECO:0000256" key="7">
    <source>
        <dbReference type="ARBA" id="ARBA00023033"/>
    </source>
</evidence>
<dbReference type="Pfam" id="PF00067">
    <property type="entry name" value="p450"/>
    <property type="match status" value="1"/>
</dbReference>
<comment type="similarity">
    <text evidence="2">Belongs to the cytochrome P450 family.</text>
</comment>
<comment type="cofactor">
    <cofactor evidence="1">
        <name>heme</name>
        <dbReference type="ChEBI" id="CHEBI:30413"/>
    </cofactor>
</comment>
<proteinExistence type="inferred from homology"/>
<evidence type="ECO:0000256" key="3">
    <source>
        <dbReference type="ARBA" id="ARBA00022617"/>
    </source>
</evidence>
<dbReference type="GO" id="GO:0004497">
    <property type="term" value="F:monooxygenase activity"/>
    <property type="evidence" value="ECO:0007669"/>
    <property type="project" value="UniProtKB-KW"/>
</dbReference>
<keyword evidence="10" id="KW-1185">Reference proteome</keyword>
<dbReference type="SUPFAM" id="SSF48264">
    <property type="entry name" value="Cytochrome P450"/>
    <property type="match status" value="1"/>
</dbReference>
<keyword evidence="8" id="KW-0732">Signal</keyword>
<dbReference type="PANTHER" id="PTHR47944">
    <property type="entry name" value="CYTOCHROME P450 98A9"/>
    <property type="match status" value="1"/>
</dbReference>
<keyword evidence="7" id="KW-0503">Monooxygenase</keyword>
<evidence type="ECO:0000256" key="4">
    <source>
        <dbReference type="ARBA" id="ARBA00022723"/>
    </source>
</evidence>
<accession>A0AAW1X6Y0</accession>
<dbReference type="Gene3D" id="1.10.630.10">
    <property type="entry name" value="Cytochrome P450"/>
    <property type="match status" value="1"/>
</dbReference>
<reference evidence="9 10" key="1">
    <citation type="journal article" date="2023" name="G3 (Bethesda)">
        <title>A chromosome-length genome assembly and annotation of blackberry (Rubus argutus, cv. 'Hillquist').</title>
        <authorList>
            <person name="Bruna T."/>
            <person name="Aryal R."/>
            <person name="Dudchenko O."/>
            <person name="Sargent D.J."/>
            <person name="Mead D."/>
            <person name="Buti M."/>
            <person name="Cavallini A."/>
            <person name="Hytonen T."/>
            <person name="Andres J."/>
            <person name="Pham M."/>
            <person name="Weisz D."/>
            <person name="Mascagni F."/>
            <person name="Usai G."/>
            <person name="Natali L."/>
            <person name="Bassil N."/>
            <person name="Fernandez G.E."/>
            <person name="Lomsadze A."/>
            <person name="Armour M."/>
            <person name="Olukolu B."/>
            <person name="Poorten T."/>
            <person name="Britton C."/>
            <person name="Davik J."/>
            <person name="Ashrafi H."/>
            <person name="Aiden E.L."/>
            <person name="Borodovsky M."/>
            <person name="Worthington M."/>
        </authorList>
    </citation>
    <scope>NUCLEOTIDE SEQUENCE [LARGE SCALE GENOMIC DNA]</scope>
    <source>
        <strain evidence="9">PI 553951</strain>
    </source>
</reference>
<dbReference type="InterPro" id="IPR036396">
    <property type="entry name" value="Cyt_P450_sf"/>
</dbReference>
<feature type="signal peptide" evidence="8">
    <location>
        <begin position="1"/>
        <end position="19"/>
    </location>
</feature>